<dbReference type="GO" id="GO:0035336">
    <property type="term" value="P:long-chain fatty-acyl-CoA metabolic process"/>
    <property type="evidence" value="ECO:0007669"/>
    <property type="project" value="TreeGrafter"/>
</dbReference>
<dbReference type="PANTHER" id="PTHR43272:SF83">
    <property type="entry name" value="ACYL-COA SYNTHETASE LONG-CHAIN, ISOFORM J"/>
    <property type="match status" value="1"/>
</dbReference>
<dbReference type="EMBL" id="JAPWDV010000003">
    <property type="protein sequence ID" value="KAJ6216716.1"/>
    <property type="molecule type" value="Genomic_DNA"/>
</dbReference>
<evidence type="ECO:0000256" key="7">
    <source>
        <dbReference type="ARBA" id="ARBA00036813"/>
    </source>
</evidence>
<dbReference type="InterPro" id="IPR020459">
    <property type="entry name" value="AMP-binding"/>
</dbReference>
<keyword evidence="10" id="KW-1185">Reference proteome</keyword>
<dbReference type="InterPro" id="IPR020845">
    <property type="entry name" value="AMP-binding_CS"/>
</dbReference>
<keyword evidence="2" id="KW-0436">Ligase</keyword>
<keyword evidence="4" id="KW-0276">Fatty acid metabolism</keyword>
<dbReference type="GO" id="GO:0005524">
    <property type="term" value="F:ATP binding"/>
    <property type="evidence" value="ECO:0007669"/>
    <property type="project" value="UniProtKB-KW"/>
</dbReference>
<accession>A0A9Q0RKV8</accession>
<organism evidence="9 10">
    <name type="scientific">Blomia tropicalis</name>
    <name type="common">Mite</name>
    <dbReference type="NCBI Taxonomy" id="40697"/>
    <lineage>
        <taxon>Eukaryota</taxon>
        <taxon>Metazoa</taxon>
        <taxon>Ecdysozoa</taxon>
        <taxon>Arthropoda</taxon>
        <taxon>Chelicerata</taxon>
        <taxon>Arachnida</taxon>
        <taxon>Acari</taxon>
        <taxon>Acariformes</taxon>
        <taxon>Sarcoptiformes</taxon>
        <taxon>Astigmata</taxon>
        <taxon>Glycyphagoidea</taxon>
        <taxon>Echimyopodidae</taxon>
        <taxon>Blomia</taxon>
    </lineage>
</organism>
<dbReference type="GO" id="GO:0005886">
    <property type="term" value="C:plasma membrane"/>
    <property type="evidence" value="ECO:0007669"/>
    <property type="project" value="TreeGrafter"/>
</dbReference>
<evidence type="ECO:0000259" key="8">
    <source>
        <dbReference type="Pfam" id="PF00501"/>
    </source>
</evidence>
<dbReference type="OrthoDB" id="1700726at2759"/>
<dbReference type="OMA" id="IYVENIC"/>
<dbReference type="SUPFAM" id="SSF56801">
    <property type="entry name" value="Acetyl-CoA synthetase-like"/>
    <property type="match status" value="1"/>
</dbReference>
<name>A0A9Q0RKV8_BLOTA</name>
<evidence type="ECO:0000256" key="2">
    <source>
        <dbReference type="ARBA" id="ARBA00022598"/>
    </source>
</evidence>
<evidence type="ECO:0000256" key="4">
    <source>
        <dbReference type="ARBA" id="ARBA00022832"/>
    </source>
</evidence>
<evidence type="ECO:0000256" key="1">
    <source>
        <dbReference type="ARBA" id="ARBA00006432"/>
    </source>
</evidence>
<gene>
    <name evidence="9" type="ORF">RDWZM_007873</name>
</gene>
<dbReference type="PANTHER" id="PTHR43272">
    <property type="entry name" value="LONG-CHAIN-FATTY-ACID--COA LIGASE"/>
    <property type="match status" value="1"/>
</dbReference>
<comment type="caution">
    <text evidence="9">The sequence shown here is derived from an EMBL/GenBank/DDBJ whole genome shotgun (WGS) entry which is preliminary data.</text>
</comment>
<dbReference type="GO" id="GO:0005783">
    <property type="term" value="C:endoplasmic reticulum"/>
    <property type="evidence" value="ECO:0007669"/>
    <property type="project" value="TreeGrafter"/>
</dbReference>
<dbReference type="EC" id="6.2.1.3" evidence="6"/>
<keyword evidence="4" id="KW-0443">Lipid metabolism</keyword>
<dbReference type="InterPro" id="IPR042099">
    <property type="entry name" value="ANL_N_sf"/>
</dbReference>
<dbReference type="InterPro" id="IPR000873">
    <property type="entry name" value="AMP-dep_synth/lig_dom"/>
</dbReference>
<dbReference type="PROSITE" id="PS00455">
    <property type="entry name" value="AMP_BINDING"/>
    <property type="match status" value="1"/>
</dbReference>
<proteinExistence type="inferred from homology"/>
<keyword evidence="5" id="KW-0067">ATP-binding</keyword>
<comment type="catalytic activity">
    <reaction evidence="7">
        <text>a long-chain fatty acid + ATP + CoA = a long-chain fatty acyl-CoA + AMP + diphosphate</text>
        <dbReference type="Rhea" id="RHEA:15421"/>
        <dbReference type="ChEBI" id="CHEBI:30616"/>
        <dbReference type="ChEBI" id="CHEBI:33019"/>
        <dbReference type="ChEBI" id="CHEBI:57287"/>
        <dbReference type="ChEBI" id="CHEBI:57560"/>
        <dbReference type="ChEBI" id="CHEBI:83139"/>
        <dbReference type="ChEBI" id="CHEBI:456215"/>
        <dbReference type="EC" id="6.2.1.3"/>
    </reaction>
</comment>
<dbReference type="Gene3D" id="3.40.50.12780">
    <property type="entry name" value="N-terminal domain of ligase-like"/>
    <property type="match status" value="1"/>
</dbReference>
<comment type="similarity">
    <text evidence="1">Belongs to the ATP-dependent AMP-binding enzyme family.</text>
</comment>
<sequence length="725" mass="82040">MSKLLVQLALLQTKAIVNSYTWATLPLYAAIQRPWRRVKRSKSFGIISKIDPNDSSRIIYSRPSKLKLDHPNLRYNSFTEMMSHLDHKWEIFGVRDIIDEQVQRDPNTGEVIKIDGRDLKRIKLADDYRWYTVGDVLSRAEALARGLRRMGINKCPDKVTLYAENSFEWFCASIALIRMNVTTVTLLPILNDEGVLYGLNQSEASTVIVSQDLLPRLERISPQLNNKLSIIYVPNKLTDTSDTIEKLSKKFPITTFDHVMKIGNENPEMITTEELFPIPDPDDVALIMYTSGTTGNPKGVMLTHKNLVASYKNIIYINEECGSLLINTKYPAFLPMAHLYGYSLNLGHFCVKSKIGLCSPNTMLNSSPSHVPGQIGDFQLLKPEFFGGVPLMLERMLKEIYRQLESRSPLAAPLFTYLMDYKIRWTGRGFQTPIIDRLICKPINQKFGGNLQLLLVGSAPLNDRTQALIKAALNITLVQGYGATEVAPSHVMVQDDLKYGTSGGPFHSVSHYIKDWPEGGYRTTDKPNPRGEIVVGGDTVAAGYYKMPKETEESFITDSDGKRWFETGDIVEILPDLTLKIIDRKKELFKFPNGEFISPGKVESGLRSSIYVENICVCTDSFCNFTIALIAPNHRALKELADKMNKSHLNFEQQCNDAEIVDTVHKSLIELGTSLGYAKIEIPSRIRLVTEEWSQDNNLLTATMKMRRRPVNDFYRDEIKNLFAN</sequence>
<dbReference type="GO" id="GO:0005811">
    <property type="term" value="C:lipid droplet"/>
    <property type="evidence" value="ECO:0007669"/>
    <property type="project" value="TreeGrafter"/>
</dbReference>
<feature type="domain" description="AMP-dependent synthetase/ligase" evidence="8">
    <location>
        <begin position="121"/>
        <end position="545"/>
    </location>
</feature>
<reference evidence="9" key="1">
    <citation type="submission" date="2022-12" db="EMBL/GenBank/DDBJ databases">
        <title>Genome assemblies of Blomia tropicalis.</title>
        <authorList>
            <person name="Cui Y."/>
        </authorList>
    </citation>
    <scope>NUCLEOTIDE SEQUENCE</scope>
    <source>
        <tissue evidence="9">Adult mites</tissue>
    </source>
</reference>
<protein>
    <recommendedName>
        <fullName evidence="6">long-chain-fatty-acid--CoA ligase</fullName>
        <ecNumber evidence="6">6.2.1.3</ecNumber>
    </recommendedName>
</protein>
<evidence type="ECO:0000256" key="5">
    <source>
        <dbReference type="ARBA" id="ARBA00022840"/>
    </source>
</evidence>
<evidence type="ECO:0000256" key="3">
    <source>
        <dbReference type="ARBA" id="ARBA00022741"/>
    </source>
</evidence>
<evidence type="ECO:0000313" key="10">
    <source>
        <dbReference type="Proteomes" id="UP001142055"/>
    </source>
</evidence>
<keyword evidence="3" id="KW-0547">Nucleotide-binding</keyword>
<dbReference type="AlphaFoldDB" id="A0A9Q0RKV8"/>
<dbReference type="Pfam" id="PF00501">
    <property type="entry name" value="AMP-binding"/>
    <property type="match status" value="1"/>
</dbReference>
<evidence type="ECO:0000313" key="9">
    <source>
        <dbReference type="EMBL" id="KAJ6216716.1"/>
    </source>
</evidence>
<dbReference type="GO" id="GO:0030182">
    <property type="term" value="P:neuron differentiation"/>
    <property type="evidence" value="ECO:0007669"/>
    <property type="project" value="TreeGrafter"/>
</dbReference>
<evidence type="ECO:0000256" key="6">
    <source>
        <dbReference type="ARBA" id="ARBA00026121"/>
    </source>
</evidence>
<dbReference type="Proteomes" id="UP001142055">
    <property type="component" value="Chromosome 3"/>
</dbReference>
<dbReference type="GO" id="GO:0090433">
    <property type="term" value="F:palmitoyl-CoA ligase activity"/>
    <property type="evidence" value="ECO:0007669"/>
    <property type="project" value="TreeGrafter"/>
</dbReference>
<dbReference type="PRINTS" id="PR00154">
    <property type="entry name" value="AMPBINDING"/>
</dbReference>